<name>A0A0E9X892_ANGAN</name>
<proteinExistence type="predicted"/>
<dbReference type="AlphaFoldDB" id="A0A0E9X892"/>
<reference evidence="1" key="1">
    <citation type="submission" date="2014-11" db="EMBL/GenBank/DDBJ databases">
        <authorList>
            <person name="Amaro Gonzalez C."/>
        </authorList>
    </citation>
    <scope>NUCLEOTIDE SEQUENCE</scope>
</reference>
<organism evidence="1">
    <name type="scientific">Anguilla anguilla</name>
    <name type="common">European freshwater eel</name>
    <name type="synonym">Muraena anguilla</name>
    <dbReference type="NCBI Taxonomy" id="7936"/>
    <lineage>
        <taxon>Eukaryota</taxon>
        <taxon>Metazoa</taxon>
        <taxon>Chordata</taxon>
        <taxon>Craniata</taxon>
        <taxon>Vertebrata</taxon>
        <taxon>Euteleostomi</taxon>
        <taxon>Actinopterygii</taxon>
        <taxon>Neopterygii</taxon>
        <taxon>Teleostei</taxon>
        <taxon>Anguilliformes</taxon>
        <taxon>Anguillidae</taxon>
        <taxon>Anguilla</taxon>
    </lineage>
</organism>
<dbReference type="EMBL" id="GBXM01009891">
    <property type="protein sequence ID" value="JAH98686.1"/>
    <property type="molecule type" value="Transcribed_RNA"/>
</dbReference>
<reference evidence="1" key="2">
    <citation type="journal article" date="2015" name="Fish Shellfish Immunol.">
        <title>Early steps in the European eel (Anguilla anguilla)-Vibrio vulnificus interaction in the gills: Role of the RtxA13 toxin.</title>
        <authorList>
            <person name="Callol A."/>
            <person name="Pajuelo D."/>
            <person name="Ebbesson L."/>
            <person name="Teles M."/>
            <person name="MacKenzie S."/>
            <person name="Amaro C."/>
        </authorList>
    </citation>
    <scope>NUCLEOTIDE SEQUENCE</scope>
</reference>
<protein>
    <submittedName>
        <fullName evidence="1">Uncharacterized protein</fullName>
    </submittedName>
</protein>
<accession>A0A0E9X892</accession>
<sequence length="55" mass="6300">MQMPPCWLKSGFSVEPLLMKVTLTVKWVVSSDWALDYHFVSRSSAVCTYTISIIF</sequence>
<evidence type="ECO:0000313" key="1">
    <source>
        <dbReference type="EMBL" id="JAH98686.1"/>
    </source>
</evidence>